<reference evidence="1 2" key="1">
    <citation type="submission" date="2014-02" db="EMBL/GenBank/DDBJ databases">
        <title>Transposable element dynamics among asymbiotic and ectomycorrhizal Amanita fungi.</title>
        <authorList>
            <consortium name="DOE Joint Genome Institute"/>
            <person name="Hess J."/>
            <person name="Skrede I."/>
            <person name="Wolfe B."/>
            <person name="LaButti K."/>
            <person name="Ohm R.A."/>
            <person name="Grigoriev I.V."/>
            <person name="Pringle A."/>
        </authorList>
    </citation>
    <scope>NUCLEOTIDE SEQUENCE [LARGE SCALE GENOMIC DNA]</scope>
    <source>
        <strain evidence="1 2">SKay4041</strain>
    </source>
</reference>
<dbReference type="AlphaFoldDB" id="A0A2A9P029"/>
<dbReference type="EMBL" id="KZ301972">
    <property type="protein sequence ID" value="PFH53800.1"/>
    <property type="molecule type" value="Genomic_DNA"/>
</dbReference>
<evidence type="ECO:0000313" key="2">
    <source>
        <dbReference type="Proteomes" id="UP000242287"/>
    </source>
</evidence>
<sequence length="152" mass="17125">VASSHQLNFNPPHSPRDNAIDAFNTILPTIKAEVIKSRHHWDKHEPRMWLRATAISDAELTAFTIKEHLVQVRSAATSYGTIVLGKIRIPAIKDAEGDGFIHVRIHDPPNRGDEDIMFHSIFTDEGNKNADGHPTTWRAIQTADTPLEFFNE</sequence>
<organism evidence="1 2">
    <name type="scientific">Amanita thiersii Skay4041</name>
    <dbReference type="NCBI Taxonomy" id="703135"/>
    <lineage>
        <taxon>Eukaryota</taxon>
        <taxon>Fungi</taxon>
        <taxon>Dikarya</taxon>
        <taxon>Basidiomycota</taxon>
        <taxon>Agaricomycotina</taxon>
        <taxon>Agaricomycetes</taxon>
        <taxon>Agaricomycetidae</taxon>
        <taxon>Agaricales</taxon>
        <taxon>Pluteineae</taxon>
        <taxon>Amanitaceae</taxon>
        <taxon>Amanita</taxon>
    </lineage>
</organism>
<evidence type="ECO:0000313" key="1">
    <source>
        <dbReference type="EMBL" id="PFH53800.1"/>
    </source>
</evidence>
<dbReference type="OrthoDB" id="3344950at2759"/>
<feature type="non-terminal residue" evidence="1">
    <location>
        <position position="1"/>
    </location>
</feature>
<dbReference type="Proteomes" id="UP000242287">
    <property type="component" value="Unassembled WGS sequence"/>
</dbReference>
<gene>
    <name evidence="1" type="ORF">AMATHDRAFT_136664</name>
</gene>
<name>A0A2A9P029_9AGAR</name>
<proteinExistence type="predicted"/>
<accession>A0A2A9P029</accession>
<keyword evidence="2" id="KW-1185">Reference proteome</keyword>
<protein>
    <submittedName>
        <fullName evidence="1">Uncharacterized protein</fullName>
    </submittedName>
</protein>